<dbReference type="InterPro" id="IPR002104">
    <property type="entry name" value="Integrase_catalytic"/>
</dbReference>
<dbReference type="GO" id="GO:0006310">
    <property type="term" value="P:DNA recombination"/>
    <property type="evidence" value="ECO:0007669"/>
    <property type="project" value="UniProtKB-KW"/>
</dbReference>
<evidence type="ECO:0000256" key="6">
    <source>
        <dbReference type="ARBA" id="ARBA00023125"/>
    </source>
</evidence>
<evidence type="ECO:0000256" key="5">
    <source>
        <dbReference type="ARBA" id="ARBA00022908"/>
    </source>
</evidence>
<dbReference type="InterPro" id="IPR004107">
    <property type="entry name" value="Integrase_SAM-like_N"/>
</dbReference>
<feature type="domain" description="Tyr recombinase" evidence="9">
    <location>
        <begin position="125"/>
        <end position="307"/>
    </location>
</feature>
<dbReference type="InterPro" id="IPR011010">
    <property type="entry name" value="DNA_brk_join_enz"/>
</dbReference>
<dbReference type="EMBL" id="UOEJ01000032">
    <property type="protein sequence ID" value="VAV92292.1"/>
    <property type="molecule type" value="Genomic_DNA"/>
</dbReference>
<dbReference type="InterPro" id="IPR050090">
    <property type="entry name" value="Tyrosine_recombinase_XerCD"/>
</dbReference>
<dbReference type="GO" id="GO:0003677">
    <property type="term" value="F:DNA binding"/>
    <property type="evidence" value="ECO:0007669"/>
    <property type="project" value="UniProtKB-KW"/>
</dbReference>
<dbReference type="PANTHER" id="PTHR30349">
    <property type="entry name" value="PHAGE INTEGRASE-RELATED"/>
    <property type="match status" value="1"/>
</dbReference>
<evidence type="ECO:0000259" key="9">
    <source>
        <dbReference type="PROSITE" id="PS51898"/>
    </source>
</evidence>
<keyword evidence="4" id="KW-0159">Chromosome partition</keyword>
<evidence type="ECO:0000256" key="3">
    <source>
        <dbReference type="ARBA" id="ARBA00022618"/>
    </source>
</evidence>
<gene>
    <name evidence="11" type="ORF">MNBD_ALPHA01-210</name>
</gene>
<dbReference type="Gene3D" id="1.10.443.10">
    <property type="entry name" value="Intergrase catalytic core"/>
    <property type="match status" value="1"/>
</dbReference>
<proteinExistence type="inferred from homology"/>
<organism evidence="11">
    <name type="scientific">hydrothermal vent metagenome</name>
    <dbReference type="NCBI Taxonomy" id="652676"/>
    <lineage>
        <taxon>unclassified sequences</taxon>
        <taxon>metagenomes</taxon>
        <taxon>ecological metagenomes</taxon>
    </lineage>
</organism>
<evidence type="ECO:0000256" key="4">
    <source>
        <dbReference type="ARBA" id="ARBA00022829"/>
    </source>
</evidence>
<comment type="subcellular location">
    <subcellularLocation>
        <location evidence="1">Cytoplasm</location>
    </subcellularLocation>
</comment>
<dbReference type="AlphaFoldDB" id="A0A3B0RKM6"/>
<dbReference type="Pfam" id="PF02899">
    <property type="entry name" value="Phage_int_SAM_1"/>
    <property type="match status" value="1"/>
</dbReference>
<dbReference type="PROSITE" id="PS51900">
    <property type="entry name" value="CB"/>
    <property type="match status" value="1"/>
</dbReference>
<name>A0A3B0RKM6_9ZZZZ</name>
<evidence type="ECO:0000256" key="7">
    <source>
        <dbReference type="ARBA" id="ARBA00023172"/>
    </source>
</evidence>
<dbReference type="HAMAP" id="MF_01808">
    <property type="entry name" value="Recomb_XerC_XerD"/>
    <property type="match status" value="1"/>
</dbReference>
<protein>
    <submittedName>
        <fullName evidence="11">Site-specific tyrosine recombinase XerC</fullName>
    </submittedName>
</protein>
<feature type="domain" description="Core-binding (CB)" evidence="10">
    <location>
        <begin position="13"/>
        <end position="104"/>
    </location>
</feature>
<keyword evidence="2" id="KW-0963">Cytoplasm</keyword>
<accession>A0A3B0RKM6</accession>
<dbReference type="PANTHER" id="PTHR30349:SF90">
    <property type="entry name" value="TYROSINE RECOMBINASE XERD"/>
    <property type="match status" value="1"/>
</dbReference>
<dbReference type="InterPro" id="IPR010998">
    <property type="entry name" value="Integrase_recombinase_N"/>
</dbReference>
<dbReference type="Pfam" id="PF00589">
    <property type="entry name" value="Phage_integrase"/>
    <property type="match status" value="1"/>
</dbReference>
<dbReference type="InterPro" id="IPR044068">
    <property type="entry name" value="CB"/>
</dbReference>
<keyword evidence="5" id="KW-0229">DNA integration</keyword>
<dbReference type="GO" id="GO:0015074">
    <property type="term" value="P:DNA integration"/>
    <property type="evidence" value="ECO:0007669"/>
    <property type="project" value="UniProtKB-KW"/>
</dbReference>
<dbReference type="Gene3D" id="1.10.150.130">
    <property type="match status" value="1"/>
</dbReference>
<dbReference type="InterPro" id="IPR013762">
    <property type="entry name" value="Integrase-like_cat_sf"/>
</dbReference>
<keyword evidence="6" id="KW-0238">DNA-binding</keyword>
<evidence type="ECO:0000256" key="8">
    <source>
        <dbReference type="ARBA" id="ARBA00023306"/>
    </source>
</evidence>
<evidence type="ECO:0000313" key="11">
    <source>
        <dbReference type="EMBL" id="VAV92292.1"/>
    </source>
</evidence>
<keyword evidence="3" id="KW-0132">Cell division</keyword>
<keyword evidence="8" id="KW-0131">Cell cycle</keyword>
<evidence type="ECO:0000259" key="10">
    <source>
        <dbReference type="PROSITE" id="PS51900"/>
    </source>
</evidence>
<dbReference type="PROSITE" id="PS51898">
    <property type="entry name" value="TYR_RECOMBINASE"/>
    <property type="match status" value="1"/>
</dbReference>
<dbReference type="GO" id="GO:0005737">
    <property type="term" value="C:cytoplasm"/>
    <property type="evidence" value="ECO:0007669"/>
    <property type="project" value="UniProtKB-SubCell"/>
</dbReference>
<dbReference type="GO" id="GO:0007059">
    <property type="term" value="P:chromosome segregation"/>
    <property type="evidence" value="ECO:0007669"/>
    <property type="project" value="UniProtKB-KW"/>
</dbReference>
<keyword evidence="7" id="KW-0233">DNA recombination</keyword>
<dbReference type="InterPro" id="IPR023009">
    <property type="entry name" value="Tyrosine_recombinase_XerC/XerD"/>
</dbReference>
<dbReference type="SUPFAM" id="SSF56349">
    <property type="entry name" value="DNA breaking-rejoining enzymes"/>
    <property type="match status" value="1"/>
</dbReference>
<sequence>MSKKPPLKPVSYPALLPLLESWQDYLRTERRVSSHTYDAYARDVSGFLAFLAEHLGRMPVRADLQDLRPVDFRSFLAKRRGDGLTPASVARTLSAIRAFFKFLRQGDIVNNDAINAVNSPKKPGRLPRPLDEKTARQTLADVADFASEGWVGDRDIAVLTLLYGCGLRISEALNLNRSDLPDGDMLRVLGKRRKERLVPILPVVRAAIEQYLASCPHALPMDGPLFIGVQGRRLNARMIQLAMQKLRQSMGLPPSATPHALRHSFATHLLTAGGDLRTIQELLGHASLATTQHYTDVDTAYLMDVYNNAHPGAG</sequence>
<evidence type="ECO:0000256" key="1">
    <source>
        <dbReference type="ARBA" id="ARBA00004496"/>
    </source>
</evidence>
<reference evidence="11" key="1">
    <citation type="submission" date="2018-06" db="EMBL/GenBank/DDBJ databases">
        <authorList>
            <person name="Zhirakovskaya E."/>
        </authorList>
    </citation>
    <scope>NUCLEOTIDE SEQUENCE</scope>
</reference>
<dbReference type="GO" id="GO:0051301">
    <property type="term" value="P:cell division"/>
    <property type="evidence" value="ECO:0007669"/>
    <property type="project" value="UniProtKB-KW"/>
</dbReference>
<evidence type="ECO:0000256" key="2">
    <source>
        <dbReference type="ARBA" id="ARBA00022490"/>
    </source>
</evidence>